<organismHost>
    <name type="scientific">Chlorella</name>
    <dbReference type="NCBI Taxonomy" id="3071"/>
</organismHost>
<sequence length="104" mass="12355">MNLLSFLIRYRDRDFPDESRIYCLYDEAPSHLFSCSSTSQDATTETRGCEDDVLHHLSLYMDIHYPNVVPQPFEHVLLYVWIRRTSRPSLCSCLISRHDSYRDH</sequence>
<evidence type="ECO:0000313" key="2">
    <source>
        <dbReference type="Proteomes" id="UP000202419"/>
    </source>
</evidence>
<reference evidence="1 2" key="1">
    <citation type="journal article" date="2007" name="Virology">
        <title>Sequence and annotation of the 369-kb NY-2A and the 345-kb AR158 viruses that infect Chlorella NC64A.</title>
        <authorList>
            <person name="Fitzgerald L.A."/>
            <person name="Graves M.V."/>
            <person name="Li X."/>
            <person name="Feldblyum T."/>
            <person name="Nierman W.C."/>
            <person name="Van Etten J.L."/>
        </authorList>
    </citation>
    <scope>NUCLEOTIDE SEQUENCE [LARGE SCALE GENOMIC DNA]</scope>
    <source>
        <strain evidence="1 2">NY-2A</strain>
    </source>
</reference>
<evidence type="ECO:0000313" key="1">
    <source>
        <dbReference type="EMBL" id="ABT14847.1"/>
    </source>
</evidence>
<proteinExistence type="predicted"/>
<dbReference type="RefSeq" id="YP_001497644.1">
    <property type="nucleotide sequence ID" value="NC_009898.1"/>
</dbReference>
<gene>
    <name evidence="1" type="primary">b448L</name>
    <name evidence="1" type="ORF">NY2A_b448L</name>
</gene>
<organism evidence="1 2">
    <name type="scientific">Paramecium bursaria Chlorella virus NY2A</name>
    <name type="common">PBCV-NY2A</name>
    <dbReference type="NCBI Taxonomy" id="46021"/>
    <lineage>
        <taxon>Viruses</taxon>
        <taxon>Varidnaviria</taxon>
        <taxon>Bamfordvirae</taxon>
        <taxon>Nucleocytoviricota</taxon>
        <taxon>Megaviricetes</taxon>
        <taxon>Algavirales</taxon>
        <taxon>Phycodnaviridae</taxon>
        <taxon>Chlorovirus</taxon>
        <taxon>Chlorovirus americanus</taxon>
    </lineage>
</organism>
<dbReference type="Proteomes" id="UP000202419">
    <property type="component" value="Segment"/>
</dbReference>
<dbReference type="EMBL" id="DQ491002">
    <property type="protein sequence ID" value="ABT14847.1"/>
    <property type="molecule type" value="Genomic_DNA"/>
</dbReference>
<dbReference type="GeneID" id="5659326"/>
<protein>
    <submittedName>
        <fullName evidence="1">Uncharacterized protein b448L</fullName>
    </submittedName>
</protein>
<dbReference type="KEGG" id="vg:5659326"/>
<accession>A7IWX3</accession>
<name>A7IWX3_PBCVN</name>
<keyword evidence="2" id="KW-1185">Reference proteome</keyword>